<name>A0A5B0LPH2_PUCGR</name>
<keyword evidence="2" id="KW-1185">Reference proteome</keyword>
<dbReference type="EMBL" id="VSWC01000196">
    <property type="protein sequence ID" value="KAA1065976.1"/>
    <property type="molecule type" value="Genomic_DNA"/>
</dbReference>
<evidence type="ECO:0000313" key="1">
    <source>
        <dbReference type="EMBL" id="KAA1065976.1"/>
    </source>
</evidence>
<protein>
    <submittedName>
        <fullName evidence="1">Uncharacterized protein</fullName>
    </submittedName>
</protein>
<dbReference type="Proteomes" id="UP000324748">
    <property type="component" value="Unassembled WGS sequence"/>
</dbReference>
<reference evidence="1 2" key="1">
    <citation type="submission" date="2019-05" db="EMBL/GenBank/DDBJ databases">
        <title>Emergence of the Ug99 lineage of the wheat stem rust pathogen through somatic hybridization.</title>
        <authorList>
            <person name="Li F."/>
            <person name="Upadhyaya N.M."/>
            <person name="Sperschneider J."/>
            <person name="Matny O."/>
            <person name="Nguyen-Phuc H."/>
            <person name="Mago R."/>
            <person name="Raley C."/>
            <person name="Miller M.E."/>
            <person name="Silverstein K.A.T."/>
            <person name="Henningsen E."/>
            <person name="Hirsch C.D."/>
            <person name="Visser B."/>
            <person name="Pretorius Z.A."/>
            <person name="Steffenson B.J."/>
            <person name="Schwessinger B."/>
            <person name="Dodds P.N."/>
            <person name="Figueroa M."/>
        </authorList>
    </citation>
    <scope>NUCLEOTIDE SEQUENCE [LARGE SCALE GENOMIC DNA]</scope>
    <source>
        <strain evidence="1">21-0</strain>
    </source>
</reference>
<sequence>MRRAVVWVKYQSSRPLNTAPRPQRLAIGHWARNDPGPSTGMAAVFFGEPSDRPPPCLKAA</sequence>
<organism evidence="1 2">
    <name type="scientific">Puccinia graminis f. sp. tritici</name>
    <dbReference type="NCBI Taxonomy" id="56615"/>
    <lineage>
        <taxon>Eukaryota</taxon>
        <taxon>Fungi</taxon>
        <taxon>Dikarya</taxon>
        <taxon>Basidiomycota</taxon>
        <taxon>Pucciniomycotina</taxon>
        <taxon>Pucciniomycetes</taxon>
        <taxon>Pucciniales</taxon>
        <taxon>Pucciniaceae</taxon>
        <taxon>Puccinia</taxon>
    </lineage>
</organism>
<proteinExistence type="predicted"/>
<dbReference type="AlphaFoldDB" id="A0A5B0LPH2"/>
<comment type="caution">
    <text evidence="1">The sequence shown here is derived from an EMBL/GenBank/DDBJ whole genome shotgun (WGS) entry which is preliminary data.</text>
</comment>
<gene>
    <name evidence="1" type="ORF">PGT21_017184</name>
</gene>
<evidence type="ECO:0000313" key="2">
    <source>
        <dbReference type="Proteomes" id="UP000324748"/>
    </source>
</evidence>
<accession>A0A5B0LPH2</accession>